<protein>
    <submittedName>
        <fullName evidence="1">Uncharacterized protein</fullName>
    </submittedName>
</protein>
<organism evidence="1 2">
    <name type="scientific">Clostridium thermosuccinogenes</name>
    <dbReference type="NCBI Taxonomy" id="84032"/>
    <lineage>
        <taxon>Bacteria</taxon>
        <taxon>Bacillati</taxon>
        <taxon>Bacillota</taxon>
        <taxon>Clostridia</taxon>
        <taxon>Eubacteriales</taxon>
        <taxon>Clostridiaceae</taxon>
        <taxon>Clostridium</taxon>
    </lineage>
</organism>
<dbReference type="Proteomes" id="UP000236151">
    <property type="component" value="Unassembled WGS sequence"/>
</dbReference>
<dbReference type="EMBL" id="NIOJ01000136">
    <property type="protein sequence ID" value="PNT91808.1"/>
    <property type="molecule type" value="Genomic_DNA"/>
</dbReference>
<proteinExistence type="predicted"/>
<dbReference type="AlphaFoldDB" id="A0A2K2EYV1"/>
<dbReference type="KEGG" id="cthd:CDO33_13240"/>
<gene>
    <name evidence="1" type="ORF">CDQ84_19180</name>
</gene>
<comment type="caution">
    <text evidence="1">The sequence shown here is derived from an EMBL/GenBank/DDBJ whole genome shotgun (WGS) entry which is preliminary data.</text>
</comment>
<sequence>MNSNYTYTQPQKKSARHKALAYAVEILTFERNNACCVKRNYVRKVYDYFASLDDCNDKKEVEKIDVSYINYWEKLHDSCVGYKRPEDLYVCYLCGPEPNNDFQELINLGILPQNIWAFENNLTTYKAALSSYDLAEFPQPKIIKQQIETFFQQTPKKFDIVYIDACGAIPSKQHALRCFSSLCKYHRLNSPGIVISNFAEPDTMSENINEYHDLLALYFLFKRNPNIQILLEDFGIHSEEFDALREQISKEFTYFYGEFISSILRDSTYAKQNDP</sequence>
<accession>A0A2K2EYV1</accession>
<dbReference type="RefSeq" id="WP_103083327.1">
    <property type="nucleotide sequence ID" value="NZ_CP021850.1"/>
</dbReference>
<keyword evidence="2" id="KW-1185">Reference proteome</keyword>
<name>A0A2K2EYV1_9CLOT</name>
<evidence type="ECO:0000313" key="1">
    <source>
        <dbReference type="EMBL" id="PNT91808.1"/>
    </source>
</evidence>
<reference evidence="1 2" key="1">
    <citation type="submission" date="2017-06" db="EMBL/GenBank/DDBJ databases">
        <title>Investigating the central metabolism of Clostridium thermosuccinogenes.</title>
        <authorList>
            <person name="Koendjbiharie J.G."/>
            <person name="van Kranenburg R."/>
        </authorList>
    </citation>
    <scope>NUCLEOTIDE SEQUENCE [LARGE SCALE GENOMIC DNA]</scope>
    <source>
        <strain evidence="1 2">DSM 5806</strain>
    </source>
</reference>
<evidence type="ECO:0000313" key="2">
    <source>
        <dbReference type="Proteomes" id="UP000236151"/>
    </source>
</evidence>
<dbReference type="OrthoDB" id="2019315at2"/>